<sequence length="98" mass="11439">MWLMSMNDDGRYSNGLLENGRGRRLWSRLGLLRCHFLFTIVACRSLFVTINPPFYCIQLFCFFCISLSLVSSPLHSWCYQSSFVDRLCSSSGNNECWY</sequence>
<keyword evidence="1" id="KW-0812">Transmembrane</keyword>
<gene>
    <name evidence="2" type="ORF">BDP27DRAFT_517034</name>
</gene>
<reference evidence="2" key="1">
    <citation type="submission" date="2020-11" db="EMBL/GenBank/DDBJ databases">
        <authorList>
            <consortium name="DOE Joint Genome Institute"/>
            <person name="Ahrendt S."/>
            <person name="Riley R."/>
            <person name="Andreopoulos W."/>
            <person name="Labutti K."/>
            <person name="Pangilinan J."/>
            <person name="Ruiz-Duenas F.J."/>
            <person name="Barrasa J.M."/>
            <person name="Sanchez-Garcia M."/>
            <person name="Camarero S."/>
            <person name="Miyauchi S."/>
            <person name="Serrano A."/>
            <person name="Linde D."/>
            <person name="Babiker R."/>
            <person name="Drula E."/>
            <person name="Ayuso-Fernandez I."/>
            <person name="Pacheco R."/>
            <person name="Padilla G."/>
            <person name="Ferreira P."/>
            <person name="Barriuso J."/>
            <person name="Kellner H."/>
            <person name="Castanera R."/>
            <person name="Alfaro M."/>
            <person name="Ramirez L."/>
            <person name="Pisabarro A.G."/>
            <person name="Kuo A."/>
            <person name="Tritt A."/>
            <person name="Lipzen A."/>
            <person name="He G."/>
            <person name="Yan M."/>
            <person name="Ng V."/>
            <person name="Cullen D."/>
            <person name="Martin F."/>
            <person name="Rosso M.-N."/>
            <person name="Henrissat B."/>
            <person name="Hibbett D."/>
            <person name="Martinez A.T."/>
            <person name="Grigoriev I.V."/>
        </authorList>
    </citation>
    <scope>NUCLEOTIDE SEQUENCE</scope>
    <source>
        <strain evidence="2">AH 40177</strain>
    </source>
</reference>
<evidence type="ECO:0008006" key="4">
    <source>
        <dbReference type="Google" id="ProtNLM"/>
    </source>
</evidence>
<keyword evidence="1" id="KW-1133">Transmembrane helix</keyword>
<feature type="transmembrane region" description="Helical" evidence="1">
    <location>
        <begin position="54"/>
        <end position="74"/>
    </location>
</feature>
<name>A0A9P5Q018_9AGAR</name>
<dbReference type="AlphaFoldDB" id="A0A9P5Q018"/>
<keyword evidence="3" id="KW-1185">Reference proteome</keyword>
<protein>
    <recommendedName>
        <fullName evidence="4">Transmembrane protein</fullName>
    </recommendedName>
</protein>
<keyword evidence="1" id="KW-0472">Membrane</keyword>
<accession>A0A9P5Q018</accession>
<proteinExistence type="predicted"/>
<evidence type="ECO:0000313" key="2">
    <source>
        <dbReference type="EMBL" id="KAF9071405.1"/>
    </source>
</evidence>
<feature type="transmembrane region" description="Helical" evidence="1">
    <location>
        <begin position="25"/>
        <end position="47"/>
    </location>
</feature>
<evidence type="ECO:0000313" key="3">
    <source>
        <dbReference type="Proteomes" id="UP000772434"/>
    </source>
</evidence>
<organism evidence="2 3">
    <name type="scientific">Rhodocollybia butyracea</name>
    <dbReference type="NCBI Taxonomy" id="206335"/>
    <lineage>
        <taxon>Eukaryota</taxon>
        <taxon>Fungi</taxon>
        <taxon>Dikarya</taxon>
        <taxon>Basidiomycota</taxon>
        <taxon>Agaricomycotina</taxon>
        <taxon>Agaricomycetes</taxon>
        <taxon>Agaricomycetidae</taxon>
        <taxon>Agaricales</taxon>
        <taxon>Marasmiineae</taxon>
        <taxon>Omphalotaceae</taxon>
        <taxon>Rhodocollybia</taxon>
    </lineage>
</organism>
<evidence type="ECO:0000256" key="1">
    <source>
        <dbReference type="SAM" id="Phobius"/>
    </source>
</evidence>
<dbReference type="EMBL" id="JADNRY010000032">
    <property type="protein sequence ID" value="KAF9071405.1"/>
    <property type="molecule type" value="Genomic_DNA"/>
</dbReference>
<comment type="caution">
    <text evidence="2">The sequence shown here is derived from an EMBL/GenBank/DDBJ whole genome shotgun (WGS) entry which is preliminary data.</text>
</comment>
<dbReference type="Proteomes" id="UP000772434">
    <property type="component" value="Unassembled WGS sequence"/>
</dbReference>